<protein>
    <submittedName>
        <fullName evidence="1">Uncharacterized protein</fullName>
    </submittedName>
</protein>
<proteinExistence type="predicted"/>
<name>A0A4Y1ZA25_9BACL</name>
<comment type="caution">
    <text evidence="1">The sequence shown here is derived from an EMBL/GenBank/DDBJ whole genome shotgun (WGS) entry which is preliminary data.</text>
</comment>
<organism evidence="1 2">
    <name type="scientific">Sporolactobacillus inulinus</name>
    <dbReference type="NCBI Taxonomy" id="2078"/>
    <lineage>
        <taxon>Bacteria</taxon>
        <taxon>Bacillati</taxon>
        <taxon>Bacillota</taxon>
        <taxon>Bacilli</taxon>
        <taxon>Bacillales</taxon>
        <taxon>Sporolactobacillaceae</taxon>
        <taxon>Sporolactobacillus</taxon>
    </lineage>
</organism>
<dbReference type="AlphaFoldDB" id="A0A4Y1ZA25"/>
<dbReference type="EMBL" id="BEXB01000008">
    <property type="protein sequence ID" value="GAY75783.1"/>
    <property type="molecule type" value="Genomic_DNA"/>
</dbReference>
<evidence type="ECO:0000313" key="1">
    <source>
        <dbReference type="EMBL" id="GAY75783.1"/>
    </source>
</evidence>
<evidence type="ECO:0000313" key="2">
    <source>
        <dbReference type="Proteomes" id="UP000319716"/>
    </source>
</evidence>
<accession>A0A4Y1ZA25</accession>
<sequence>MIVQVRMMSFNLGNSGSSYSYQHSARNEAGCFFSVNELRHEFFYRTRNPDSSSRKYVLTFSLHNLFYVIIVEKRIFSTNPSYCSRTSRFFFPANALFNNKMAIGTSYSSMNDSSMND</sequence>
<dbReference type="Proteomes" id="UP000319716">
    <property type="component" value="Unassembled WGS sequence"/>
</dbReference>
<gene>
    <name evidence="1" type="ORF">NBRC111894_1337</name>
</gene>
<reference evidence="1 2" key="1">
    <citation type="submission" date="2017-11" db="EMBL/GenBank/DDBJ databases">
        <title>Draft Genome Sequence of Sporolactobacillus inulinus NBRC 111894 Isolated from Koso, a Japanese Sugar-Vegetable Fermented Beverage.</title>
        <authorList>
            <person name="Chiou T.Y."/>
            <person name="Oshima K."/>
            <person name="Suda W."/>
            <person name="Hattori M."/>
            <person name="Takahashi T."/>
        </authorList>
    </citation>
    <scope>NUCLEOTIDE SEQUENCE [LARGE SCALE GENOMIC DNA]</scope>
    <source>
        <strain evidence="1 2">NBRC111894</strain>
    </source>
</reference>